<comment type="caution">
    <text evidence="2">The sequence shown here is derived from an EMBL/GenBank/DDBJ whole genome shotgun (WGS) entry which is preliminary data.</text>
</comment>
<proteinExistence type="predicted"/>
<accession>A0A0L0N5U4</accession>
<dbReference type="AlphaFoldDB" id="A0A0L0N5U4"/>
<feature type="region of interest" description="Disordered" evidence="1">
    <location>
        <begin position="158"/>
        <end position="179"/>
    </location>
</feature>
<reference evidence="2 3" key="1">
    <citation type="journal article" date="2015" name="BMC Genomics">
        <title>The genome of the truffle-parasite Tolypocladium ophioglossoides and the evolution of antifungal peptaibiotics.</title>
        <authorList>
            <person name="Quandt C.A."/>
            <person name="Bushley K.E."/>
            <person name="Spatafora J.W."/>
        </authorList>
    </citation>
    <scope>NUCLEOTIDE SEQUENCE [LARGE SCALE GENOMIC DNA]</scope>
    <source>
        <strain evidence="2 3">CBS 100239</strain>
    </source>
</reference>
<protein>
    <submittedName>
        <fullName evidence="2">Uncharacterized protein</fullName>
    </submittedName>
</protein>
<sequence>MQRYEVLRMANSNRNTSYRLRVCVYGYCPLRPETREWERIMMIAGMVEVARQVLPIKAIFPQLAPAPIHRKRSLAILYNAVLHSSGSLCPICISHRTRSNRPCCEATASPACSCMKVLPTNSSGLCTTTRLRDTNNAAYTTRTRRRFATSSVQYKVTMEAGRRRTRSTPPPSPSREHGC</sequence>
<name>A0A0L0N5U4_TOLOC</name>
<keyword evidence="3" id="KW-1185">Reference proteome</keyword>
<evidence type="ECO:0000256" key="1">
    <source>
        <dbReference type="SAM" id="MobiDB-lite"/>
    </source>
</evidence>
<dbReference type="Proteomes" id="UP000036947">
    <property type="component" value="Unassembled WGS sequence"/>
</dbReference>
<evidence type="ECO:0000313" key="2">
    <source>
        <dbReference type="EMBL" id="KND89483.1"/>
    </source>
</evidence>
<dbReference type="EMBL" id="LFRF01000018">
    <property type="protein sequence ID" value="KND89483.1"/>
    <property type="molecule type" value="Genomic_DNA"/>
</dbReference>
<evidence type="ECO:0000313" key="3">
    <source>
        <dbReference type="Proteomes" id="UP000036947"/>
    </source>
</evidence>
<gene>
    <name evidence="2" type="ORF">TOPH_05891</name>
</gene>
<organism evidence="2 3">
    <name type="scientific">Tolypocladium ophioglossoides (strain CBS 100239)</name>
    <name type="common">Snaketongue truffleclub</name>
    <name type="synonym">Elaphocordyceps ophioglossoides</name>
    <dbReference type="NCBI Taxonomy" id="1163406"/>
    <lineage>
        <taxon>Eukaryota</taxon>
        <taxon>Fungi</taxon>
        <taxon>Dikarya</taxon>
        <taxon>Ascomycota</taxon>
        <taxon>Pezizomycotina</taxon>
        <taxon>Sordariomycetes</taxon>
        <taxon>Hypocreomycetidae</taxon>
        <taxon>Hypocreales</taxon>
        <taxon>Ophiocordycipitaceae</taxon>
        <taxon>Tolypocladium</taxon>
    </lineage>
</organism>